<feature type="transmembrane region" description="Helical" evidence="10">
    <location>
        <begin position="21"/>
        <end position="45"/>
    </location>
</feature>
<accession>A0A6M0GYV5</accession>
<evidence type="ECO:0000256" key="6">
    <source>
        <dbReference type="ARBA" id="ARBA00022692"/>
    </source>
</evidence>
<evidence type="ECO:0000313" key="11">
    <source>
        <dbReference type="EMBL" id="NEU03509.1"/>
    </source>
</evidence>
<dbReference type="Pfam" id="PF03748">
    <property type="entry name" value="FliL"/>
    <property type="match status" value="1"/>
</dbReference>
<dbReference type="PANTHER" id="PTHR35091:SF2">
    <property type="entry name" value="FLAGELLAR PROTEIN FLIL"/>
    <property type="match status" value="1"/>
</dbReference>
<keyword evidence="11" id="KW-0282">Flagellum</keyword>
<evidence type="ECO:0000256" key="4">
    <source>
        <dbReference type="ARBA" id="ARBA00022475"/>
    </source>
</evidence>
<dbReference type="GO" id="GO:0071978">
    <property type="term" value="P:bacterial-type flagellum-dependent swarming motility"/>
    <property type="evidence" value="ECO:0007669"/>
    <property type="project" value="TreeGrafter"/>
</dbReference>
<evidence type="ECO:0000256" key="5">
    <source>
        <dbReference type="ARBA" id="ARBA00022500"/>
    </source>
</evidence>
<keyword evidence="6 10" id="KW-0812">Transmembrane</keyword>
<comment type="caution">
    <text evidence="11">The sequence shown here is derived from an EMBL/GenBank/DDBJ whole genome shotgun (WGS) entry which is preliminary data.</text>
</comment>
<reference evidence="11 12" key="1">
    <citation type="submission" date="2020-02" db="EMBL/GenBank/DDBJ databases">
        <title>Genome assembly of a novel Clostridium senegalense strain.</title>
        <authorList>
            <person name="Gupta T.B."/>
            <person name="Jauregui R."/>
            <person name="Maclean P."/>
            <person name="Nawarathana A."/>
            <person name="Brightwell G."/>
        </authorList>
    </citation>
    <scope>NUCLEOTIDE SEQUENCE [LARGE SCALE GENOMIC DNA]</scope>
    <source>
        <strain evidence="11 12">AGRFS4</strain>
    </source>
</reference>
<protein>
    <recommendedName>
        <fullName evidence="10">Flagellar protein FliL</fullName>
    </recommendedName>
</protein>
<keyword evidence="5 10" id="KW-0145">Chemotaxis</keyword>
<evidence type="ECO:0000256" key="7">
    <source>
        <dbReference type="ARBA" id="ARBA00022779"/>
    </source>
</evidence>
<keyword evidence="12" id="KW-1185">Reference proteome</keyword>
<keyword evidence="4 10" id="KW-1003">Cell membrane</keyword>
<sequence length="168" mass="19028">MAKEKNKKENIEGSENKKSNVLKVVLIILLFLILAGGCMFAGYFFGTKDDVPVSGNEQQVISNNSLKNEGYYDLDEFLVNLADEGKPRYLKIKISLGYDEKNKDLLPEIEKKKSAIRDSITNTLRTKKTADLSPEGEEQLKDELITRINELLSTGQLYNVYFSEILVQ</sequence>
<keyword evidence="8 10" id="KW-1133">Transmembrane helix</keyword>
<keyword evidence="11" id="KW-0969">Cilium</keyword>
<dbReference type="PANTHER" id="PTHR35091">
    <property type="entry name" value="FLAGELLAR PROTEIN FLIL"/>
    <property type="match status" value="1"/>
</dbReference>
<evidence type="ECO:0000256" key="9">
    <source>
        <dbReference type="ARBA" id="ARBA00023136"/>
    </source>
</evidence>
<dbReference type="GO" id="GO:0009425">
    <property type="term" value="C:bacterial-type flagellum basal body"/>
    <property type="evidence" value="ECO:0007669"/>
    <property type="project" value="InterPro"/>
</dbReference>
<dbReference type="GO" id="GO:0006935">
    <property type="term" value="P:chemotaxis"/>
    <property type="evidence" value="ECO:0007669"/>
    <property type="project" value="UniProtKB-KW"/>
</dbReference>
<evidence type="ECO:0000256" key="2">
    <source>
        <dbReference type="ARBA" id="ARBA00004162"/>
    </source>
</evidence>
<comment type="function">
    <text evidence="1 10">Controls the rotational direction of flagella during chemotaxis.</text>
</comment>
<gene>
    <name evidence="11" type="ORF">G3M99_01305</name>
</gene>
<keyword evidence="7 10" id="KW-0283">Flagellar rotation</keyword>
<proteinExistence type="inferred from homology"/>
<comment type="subcellular location">
    <subcellularLocation>
        <location evidence="2">Cell membrane</location>
        <topology evidence="2">Single-pass membrane protein</topology>
    </subcellularLocation>
</comment>
<evidence type="ECO:0000256" key="10">
    <source>
        <dbReference type="RuleBase" id="RU364125"/>
    </source>
</evidence>
<evidence type="ECO:0000256" key="1">
    <source>
        <dbReference type="ARBA" id="ARBA00002254"/>
    </source>
</evidence>
<comment type="similarity">
    <text evidence="3 10">Belongs to the FliL family.</text>
</comment>
<evidence type="ECO:0000256" key="8">
    <source>
        <dbReference type="ARBA" id="ARBA00022989"/>
    </source>
</evidence>
<evidence type="ECO:0000256" key="3">
    <source>
        <dbReference type="ARBA" id="ARBA00008281"/>
    </source>
</evidence>
<dbReference type="GO" id="GO:0005886">
    <property type="term" value="C:plasma membrane"/>
    <property type="evidence" value="ECO:0007669"/>
    <property type="project" value="UniProtKB-SubCell"/>
</dbReference>
<evidence type="ECO:0000313" key="12">
    <source>
        <dbReference type="Proteomes" id="UP000481872"/>
    </source>
</evidence>
<dbReference type="AlphaFoldDB" id="A0A6M0GYV5"/>
<keyword evidence="9 10" id="KW-0472">Membrane</keyword>
<dbReference type="InterPro" id="IPR005503">
    <property type="entry name" value="FliL"/>
</dbReference>
<dbReference type="RefSeq" id="WP_199868856.1">
    <property type="nucleotide sequence ID" value="NZ_JAAGPU010000001.1"/>
</dbReference>
<organism evidence="11 12">
    <name type="scientific">Clostridium senegalense</name>
    <dbReference type="NCBI Taxonomy" id="1465809"/>
    <lineage>
        <taxon>Bacteria</taxon>
        <taxon>Bacillati</taxon>
        <taxon>Bacillota</taxon>
        <taxon>Clostridia</taxon>
        <taxon>Eubacteriales</taxon>
        <taxon>Clostridiaceae</taxon>
        <taxon>Clostridium</taxon>
    </lineage>
</organism>
<dbReference type="EMBL" id="JAAGPU010000001">
    <property type="protein sequence ID" value="NEU03509.1"/>
    <property type="molecule type" value="Genomic_DNA"/>
</dbReference>
<keyword evidence="11" id="KW-0966">Cell projection</keyword>
<dbReference type="Proteomes" id="UP000481872">
    <property type="component" value="Unassembled WGS sequence"/>
</dbReference>
<name>A0A6M0GYV5_9CLOT</name>